<evidence type="ECO:0000313" key="3">
    <source>
        <dbReference type="Ensembl" id="ENSACAP00000010807.4"/>
    </source>
</evidence>
<dbReference type="Ensembl" id="ENSACAT00000011030.4">
    <property type="protein sequence ID" value="ENSACAP00000010807.4"/>
    <property type="gene ID" value="ENSACAG00000011017.4"/>
</dbReference>
<proteinExistence type="inferred from homology"/>
<evidence type="ECO:0000256" key="1">
    <source>
        <dbReference type="ARBA" id="ARBA00008738"/>
    </source>
</evidence>
<dbReference type="OrthoDB" id="365640at2759"/>
<dbReference type="GeneTree" id="ENSGT00390000007252"/>
<sequence length="469" mass="53882">MKQLQCLCQICTCGRHYCPHNPTRIYDQGEVVNFLSEYADKYPVYGNVPPPQSLKPQQQHQSNGGKMEGTSTFRADYRPYEVANRPVRAREVYKPKPGEIDLGTTYRRDYNAHKVQPVALLRPVERNYVRGEKLNTLPTYRDDYRAWDVQKVELHKAPNTYHPPMEKFGNTTTFQDAFFPKEISIQKSFKPGLTIRLSDQPFNAMSSHRSDYVPHPLEPRFKIPRDEYKPHSQPFDNTTTHRCDFRGLVGEVPKSCKPDQQVAPKGQFEGLSEFRERFQPWPVSLPEVHKAKEYIPPTGSMDLNTTSHLDYVHHDVSPIVLMKPLQRSTRNTAPFMGTTTMRDAFQAWEACRPEAIKKVDALKPSGKFDGRTTFRDHYVPHNVPPVLSCRPPRMPLSSSVPFEDQSMYRTEYTPKKQEICPAAYASPLGYEFVNSDSGGHKFFRRMSSDIPNIAQENGNRMPKEIAVIA</sequence>
<reference evidence="3" key="3">
    <citation type="submission" date="2025-09" db="UniProtKB">
        <authorList>
            <consortium name="Ensembl"/>
        </authorList>
    </citation>
    <scope>IDENTIFICATION</scope>
</reference>
<dbReference type="GO" id="GO:0005634">
    <property type="term" value="C:nucleus"/>
    <property type="evidence" value="ECO:0007669"/>
    <property type="project" value="Ensembl"/>
</dbReference>
<evidence type="ECO:0008006" key="5">
    <source>
        <dbReference type="Google" id="ProtNLM"/>
    </source>
</evidence>
<dbReference type="GO" id="GO:0005879">
    <property type="term" value="C:axonemal microtubule"/>
    <property type="evidence" value="ECO:0000318"/>
    <property type="project" value="GO_Central"/>
</dbReference>
<feature type="compositionally biased region" description="Polar residues" evidence="2">
    <location>
        <begin position="54"/>
        <end position="71"/>
    </location>
</feature>
<reference evidence="3" key="1">
    <citation type="submission" date="2009-12" db="EMBL/GenBank/DDBJ databases">
        <title>The Genome Sequence of Anolis carolinensis (Green Anole Lizard).</title>
        <authorList>
            <consortium name="The Genome Sequencing Platform"/>
            <person name="Di Palma F."/>
            <person name="Alfoldi J."/>
            <person name="Heiman D."/>
            <person name="Young S."/>
            <person name="Grabherr M."/>
            <person name="Johnson J."/>
            <person name="Lander E.S."/>
            <person name="Lindblad-Toh K."/>
        </authorList>
    </citation>
    <scope>NUCLEOTIDE SEQUENCE [LARGE SCALE GENOMIC DNA]</scope>
    <source>
        <strain evidence="3">JBL SC #1</strain>
    </source>
</reference>
<protein>
    <recommendedName>
        <fullName evidence="5">Stabilizer of axonemal microtubules 2</fullName>
    </recommendedName>
</protein>
<dbReference type="eggNOG" id="KOG3708">
    <property type="taxonomic scope" value="Eukaryota"/>
</dbReference>
<organism evidence="3 4">
    <name type="scientific">Anolis carolinensis</name>
    <name type="common">Green anole</name>
    <name type="synonym">American chameleon</name>
    <dbReference type="NCBI Taxonomy" id="28377"/>
    <lineage>
        <taxon>Eukaryota</taxon>
        <taxon>Metazoa</taxon>
        <taxon>Chordata</taxon>
        <taxon>Craniata</taxon>
        <taxon>Vertebrata</taxon>
        <taxon>Euteleostomi</taxon>
        <taxon>Lepidosauria</taxon>
        <taxon>Squamata</taxon>
        <taxon>Bifurcata</taxon>
        <taxon>Unidentata</taxon>
        <taxon>Episquamata</taxon>
        <taxon>Toxicofera</taxon>
        <taxon>Iguania</taxon>
        <taxon>Dactyloidae</taxon>
        <taxon>Anolis</taxon>
    </lineage>
</organism>
<dbReference type="AlphaFoldDB" id="H9GH35"/>
<dbReference type="GO" id="GO:0036126">
    <property type="term" value="C:sperm flagellum"/>
    <property type="evidence" value="ECO:0000318"/>
    <property type="project" value="GO_Central"/>
</dbReference>
<dbReference type="GO" id="GO:0005814">
    <property type="term" value="C:centriole"/>
    <property type="evidence" value="ECO:0000318"/>
    <property type="project" value="GO_Central"/>
</dbReference>
<dbReference type="CTD" id="283726"/>
<keyword evidence="4" id="KW-1185">Reference proteome</keyword>
<dbReference type="HOGENOM" id="CLU_047658_0_0_1"/>
<dbReference type="InParanoid" id="H9GH35"/>
<dbReference type="GeneID" id="100553343"/>
<accession>H9GH35</accession>
<feature type="region of interest" description="Disordered" evidence="2">
    <location>
        <begin position="46"/>
        <end position="71"/>
    </location>
</feature>
<dbReference type="KEGG" id="acs:100553343"/>
<dbReference type="InterPro" id="IPR033336">
    <property type="entry name" value="SAXO1/2"/>
</dbReference>
<reference evidence="3" key="2">
    <citation type="submission" date="2025-08" db="UniProtKB">
        <authorList>
            <consortium name="Ensembl"/>
        </authorList>
    </citation>
    <scope>IDENTIFICATION</scope>
</reference>
<dbReference type="GO" id="GO:0008017">
    <property type="term" value="F:microtubule binding"/>
    <property type="evidence" value="ECO:0000318"/>
    <property type="project" value="GO_Central"/>
</dbReference>
<name>H9GH35_ANOCA</name>
<dbReference type="FunCoup" id="H9GH35">
    <property type="interactions" value="8"/>
</dbReference>
<dbReference type="GO" id="GO:0036064">
    <property type="term" value="C:ciliary basal body"/>
    <property type="evidence" value="ECO:0000318"/>
    <property type="project" value="GO_Central"/>
</dbReference>
<dbReference type="Pfam" id="PF05217">
    <property type="entry name" value="SAXO1-2"/>
    <property type="match status" value="1"/>
</dbReference>
<gene>
    <name evidence="3" type="primary">saxo2</name>
</gene>
<dbReference type="STRING" id="28377.ENSACAP00000010807"/>
<dbReference type="PANTHER" id="PTHR31516:SF6">
    <property type="entry name" value="STABILIZER OF AXONEMAL MICROTUBULES 2"/>
    <property type="match status" value="1"/>
</dbReference>
<evidence type="ECO:0000256" key="2">
    <source>
        <dbReference type="SAM" id="MobiDB-lite"/>
    </source>
</evidence>
<dbReference type="PANTHER" id="PTHR31516">
    <property type="entry name" value="STABILIZER OF AXONEMAL MICROTUBULES 2"/>
    <property type="match status" value="1"/>
</dbReference>
<dbReference type="Bgee" id="ENSACAG00000011017">
    <property type="expression patterns" value="Expressed in lung and 2 other cell types or tissues"/>
</dbReference>
<comment type="similarity">
    <text evidence="1">Belongs to the FAM154 family.</text>
</comment>
<dbReference type="GO" id="GO:0005856">
    <property type="term" value="C:cytoskeleton"/>
    <property type="evidence" value="ECO:0000318"/>
    <property type="project" value="GO_Central"/>
</dbReference>
<dbReference type="Proteomes" id="UP000001646">
    <property type="component" value="Unplaced"/>
</dbReference>
<evidence type="ECO:0000313" key="4">
    <source>
        <dbReference type="Proteomes" id="UP000001646"/>
    </source>
</evidence>